<dbReference type="Pfam" id="PF01067">
    <property type="entry name" value="Calpain_III"/>
    <property type="match status" value="1"/>
</dbReference>
<dbReference type="GO" id="GO:0004198">
    <property type="term" value="F:calcium-dependent cysteine-type endopeptidase activity"/>
    <property type="evidence" value="ECO:0007669"/>
    <property type="project" value="InterPro"/>
</dbReference>
<dbReference type="SMART" id="SM00720">
    <property type="entry name" value="calpain_III"/>
    <property type="match status" value="1"/>
</dbReference>
<sequence>MHIHNGHLGKDFFRYHASKARSKTYINLREVSHRFKLPPGDYILIPTTFEPHQEADFCLRIFSEKKAITEDLDENVAIDLPEVSLQS</sequence>
<evidence type="ECO:0000313" key="4">
    <source>
        <dbReference type="Proteomes" id="UP000694413"/>
    </source>
</evidence>
<reference evidence="3" key="1">
    <citation type="submission" date="2025-08" db="UniProtKB">
        <authorList>
            <consortium name="Ensembl"/>
        </authorList>
    </citation>
    <scope>IDENTIFICATION</scope>
</reference>
<dbReference type="Proteomes" id="UP000694413">
    <property type="component" value="Unassembled WGS sequence"/>
</dbReference>
<comment type="similarity">
    <text evidence="1">Belongs to the peptidase C2 family.</text>
</comment>
<proteinExistence type="inferred from homology"/>
<dbReference type="InterPro" id="IPR036213">
    <property type="entry name" value="Calpain_III_sf"/>
</dbReference>
<evidence type="ECO:0000259" key="2">
    <source>
        <dbReference type="SMART" id="SM00720"/>
    </source>
</evidence>
<dbReference type="InterPro" id="IPR022683">
    <property type="entry name" value="Calpain_III"/>
</dbReference>
<evidence type="ECO:0000313" key="3">
    <source>
        <dbReference type="Ensembl" id="ENSZALP00000002578.1"/>
    </source>
</evidence>
<dbReference type="InterPro" id="IPR022684">
    <property type="entry name" value="Calpain_cysteine_protease"/>
</dbReference>
<keyword evidence="4" id="KW-1185">Reference proteome</keyword>
<name>A0A8D2M7N8_ZONAL</name>
<evidence type="ECO:0000256" key="1">
    <source>
        <dbReference type="ARBA" id="ARBA00007623"/>
    </source>
</evidence>
<accession>A0A8D2M7N8</accession>
<dbReference type="PANTHER" id="PTHR10183:SF385">
    <property type="entry name" value="CALPAIN-9"/>
    <property type="match status" value="1"/>
</dbReference>
<dbReference type="GO" id="GO:0006508">
    <property type="term" value="P:proteolysis"/>
    <property type="evidence" value="ECO:0007669"/>
    <property type="project" value="InterPro"/>
</dbReference>
<protein>
    <recommendedName>
        <fullName evidence="2">Peptidase C2 calpain domain-containing protein</fullName>
    </recommendedName>
</protein>
<dbReference type="SUPFAM" id="SSF49758">
    <property type="entry name" value="Calpain large subunit, middle domain (domain III)"/>
    <property type="match status" value="1"/>
</dbReference>
<organism evidence="3 4">
    <name type="scientific">Zonotrichia albicollis</name>
    <name type="common">White-throated sparrow</name>
    <name type="synonym">Fringilla albicollis</name>
    <dbReference type="NCBI Taxonomy" id="44394"/>
    <lineage>
        <taxon>Eukaryota</taxon>
        <taxon>Metazoa</taxon>
        <taxon>Chordata</taxon>
        <taxon>Craniata</taxon>
        <taxon>Vertebrata</taxon>
        <taxon>Euteleostomi</taxon>
        <taxon>Archelosauria</taxon>
        <taxon>Archosauria</taxon>
        <taxon>Dinosauria</taxon>
        <taxon>Saurischia</taxon>
        <taxon>Theropoda</taxon>
        <taxon>Coelurosauria</taxon>
        <taxon>Aves</taxon>
        <taxon>Neognathae</taxon>
        <taxon>Neoaves</taxon>
        <taxon>Telluraves</taxon>
        <taxon>Australaves</taxon>
        <taxon>Passeriformes</taxon>
        <taxon>Passerellidae</taxon>
        <taxon>Zonotrichia</taxon>
    </lineage>
</organism>
<dbReference type="GO" id="GO:0005737">
    <property type="term" value="C:cytoplasm"/>
    <property type="evidence" value="ECO:0007669"/>
    <property type="project" value="TreeGrafter"/>
</dbReference>
<feature type="domain" description="Peptidase C2 calpain" evidence="2">
    <location>
        <begin position="1"/>
        <end position="70"/>
    </location>
</feature>
<dbReference type="Ensembl" id="ENSZALT00000004288.1">
    <property type="protein sequence ID" value="ENSZALP00000002578.1"/>
    <property type="gene ID" value="ENSZALG00000002723.1"/>
</dbReference>
<dbReference type="PANTHER" id="PTHR10183">
    <property type="entry name" value="CALPAIN"/>
    <property type="match status" value="1"/>
</dbReference>
<dbReference type="InterPro" id="IPR022682">
    <property type="entry name" value="Calpain_domain_III"/>
</dbReference>
<dbReference type="AlphaFoldDB" id="A0A8D2M7N8"/>
<dbReference type="Gene3D" id="2.60.120.380">
    <property type="match status" value="1"/>
</dbReference>
<reference evidence="3" key="2">
    <citation type="submission" date="2025-09" db="UniProtKB">
        <authorList>
            <consortium name="Ensembl"/>
        </authorList>
    </citation>
    <scope>IDENTIFICATION</scope>
</reference>